<comment type="caution">
    <text evidence="2">The sequence shown here is derived from an EMBL/GenBank/DDBJ whole genome shotgun (WGS) entry which is preliminary data.</text>
</comment>
<gene>
    <name evidence="2" type="ORF">ACEZDJ_14605</name>
</gene>
<reference evidence="2 3" key="1">
    <citation type="submission" date="2024-09" db="EMBL/GenBank/DDBJ databases">
        <authorList>
            <person name="Lee S.D."/>
        </authorList>
    </citation>
    <scope>NUCLEOTIDE SEQUENCE [LARGE SCALE GENOMIC DNA]</scope>
    <source>
        <strain evidence="2 3">N1-5</strain>
    </source>
</reference>
<evidence type="ECO:0000313" key="3">
    <source>
        <dbReference type="Proteomes" id="UP001592528"/>
    </source>
</evidence>
<dbReference type="Proteomes" id="UP001592528">
    <property type="component" value="Unassembled WGS sequence"/>
</dbReference>
<feature type="compositionally biased region" description="Basic and acidic residues" evidence="1">
    <location>
        <begin position="132"/>
        <end position="150"/>
    </location>
</feature>
<accession>A0ABV6UM29</accession>
<evidence type="ECO:0000313" key="2">
    <source>
        <dbReference type="EMBL" id="MFC1402515.1"/>
    </source>
</evidence>
<keyword evidence="3" id="KW-1185">Reference proteome</keyword>
<evidence type="ECO:0000256" key="1">
    <source>
        <dbReference type="SAM" id="MobiDB-lite"/>
    </source>
</evidence>
<protein>
    <recommendedName>
        <fullName evidence="4">Secreted protein</fullName>
    </recommendedName>
</protein>
<dbReference type="RefSeq" id="WP_051724886.1">
    <property type="nucleotide sequence ID" value="NZ_JBHEZZ010000006.1"/>
</dbReference>
<organism evidence="2 3">
    <name type="scientific">Streptacidiphilus cavernicola</name>
    <dbReference type="NCBI Taxonomy" id="3342716"/>
    <lineage>
        <taxon>Bacteria</taxon>
        <taxon>Bacillati</taxon>
        <taxon>Actinomycetota</taxon>
        <taxon>Actinomycetes</taxon>
        <taxon>Kitasatosporales</taxon>
        <taxon>Streptomycetaceae</taxon>
        <taxon>Streptacidiphilus</taxon>
    </lineage>
</organism>
<evidence type="ECO:0008006" key="4">
    <source>
        <dbReference type="Google" id="ProtNLM"/>
    </source>
</evidence>
<sequence length="278" mass="29610">MNILVFVLTALLVFTAATATACLFALRALNRRFDSAVRESVAVALADDREREMAEARSFWAEQEARMAEDDLGGGPLFDSESVVMLPAPRGYVDEQGEMDPEFADALRSALEEMISETSSGSAGHPVAPAGDRPDRAELPERPLPSDRPAHPSVPGFVPRPTPTPEWTDLRLDELVAVGITLRDVRPGPMGTLDVYIFEDETTLCIAPGDPVAGAKLRAAVDAGAQVRLLGNSRLPGGHALTFALSTDSTGTTDDGEHAAESADETVYILADRVVASL</sequence>
<dbReference type="EMBL" id="JBHEZZ010000006">
    <property type="protein sequence ID" value="MFC1402515.1"/>
    <property type="molecule type" value="Genomic_DNA"/>
</dbReference>
<feature type="region of interest" description="Disordered" evidence="1">
    <location>
        <begin position="114"/>
        <end position="165"/>
    </location>
</feature>
<proteinExistence type="predicted"/>
<name>A0ABV6UM29_9ACTN</name>